<name>A0ABW4FKD2_9PSEU</name>
<dbReference type="RefSeq" id="WP_343976688.1">
    <property type="nucleotide sequence ID" value="NZ_BAAAJG010000008.1"/>
</dbReference>
<accession>A0ABW4FKD2</accession>
<evidence type="ECO:0000313" key="2">
    <source>
        <dbReference type="Proteomes" id="UP001597145"/>
    </source>
</evidence>
<dbReference type="InterPro" id="IPR021527">
    <property type="entry name" value="DUF2795"/>
</dbReference>
<sequence>MAFQVTEVQRFLKGADYPMDGKALAELAKKNGAGDDLVEALKNLPEVDGPNAVMKYLKGELGGPTPGGAPSKERHYKEVERPAFQVNEVQRYLKGADYPMDGKALAELAKKNGAGDDLVDALKNLPKVDGPNAVMKQLKAHLGGPPG</sequence>
<keyword evidence="2" id="KW-1185">Reference proteome</keyword>
<dbReference type="Pfam" id="PF11387">
    <property type="entry name" value="DUF2795"/>
    <property type="match status" value="2"/>
</dbReference>
<organism evidence="1 2">
    <name type="scientific">Pseudonocardia aurantiaca</name>
    <dbReference type="NCBI Taxonomy" id="75290"/>
    <lineage>
        <taxon>Bacteria</taxon>
        <taxon>Bacillati</taxon>
        <taxon>Actinomycetota</taxon>
        <taxon>Actinomycetes</taxon>
        <taxon>Pseudonocardiales</taxon>
        <taxon>Pseudonocardiaceae</taxon>
        <taxon>Pseudonocardia</taxon>
    </lineage>
</organism>
<comment type="caution">
    <text evidence="1">The sequence shown here is derived from an EMBL/GenBank/DDBJ whole genome shotgun (WGS) entry which is preliminary data.</text>
</comment>
<dbReference type="Proteomes" id="UP001597145">
    <property type="component" value="Unassembled WGS sequence"/>
</dbReference>
<evidence type="ECO:0000313" key="1">
    <source>
        <dbReference type="EMBL" id="MFD1530081.1"/>
    </source>
</evidence>
<dbReference type="EMBL" id="JBHUCP010000007">
    <property type="protein sequence ID" value="MFD1530081.1"/>
    <property type="molecule type" value="Genomic_DNA"/>
</dbReference>
<protein>
    <submittedName>
        <fullName evidence="1">DUF2795 domain-containing protein</fullName>
    </submittedName>
</protein>
<proteinExistence type="predicted"/>
<reference evidence="2" key="1">
    <citation type="journal article" date="2019" name="Int. J. Syst. Evol. Microbiol.">
        <title>The Global Catalogue of Microorganisms (GCM) 10K type strain sequencing project: providing services to taxonomists for standard genome sequencing and annotation.</title>
        <authorList>
            <consortium name="The Broad Institute Genomics Platform"/>
            <consortium name="The Broad Institute Genome Sequencing Center for Infectious Disease"/>
            <person name="Wu L."/>
            <person name="Ma J."/>
        </authorList>
    </citation>
    <scope>NUCLEOTIDE SEQUENCE [LARGE SCALE GENOMIC DNA]</scope>
    <source>
        <strain evidence="2">JCM 12165</strain>
    </source>
</reference>
<gene>
    <name evidence="1" type="ORF">ACFSCY_11565</name>
</gene>